<gene>
    <name evidence="1" type="ORF">GCK32_018593</name>
</gene>
<protein>
    <submittedName>
        <fullName evidence="1">Uncharacterized protein</fullName>
    </submittedName>
</protein>
<dbReference type="Proteomes" id="UP001331761">
    <property type="component" value="Unassembled WGS sequence"/>
</dbReference>
<sequence length="46" mass="5689">ETLNGLKWHNRMVQWYFYWNIAIMAKADQRRIWRLQILSISAQLKP</sequence>
<dbReference type="EMBL" id="WIXE01003191">
    <property type="protein sequence ID" value="KAK5984163.1"/>
    <property type="molecule type" value="Genomic_DNA"/>
</dbReference>
<feature type="non-terminal residue" evidence="1">
    <location>
        <position position="1"/>
    </location>
</feature>
<name>A0AAN8G9K6_TRICO</name>
<evidence type="ECO:0000313" key="1">
    <source>
        <dbReference type="EMBL" id="KAK5984163.1"/>
    </source>
</evidence>
<dbReference type="AlphaFoldDB" id="A0AAN8G9K6"/>
<reference evidence="1 2" key="1">
    <citation type="submission" date="2019-10" db="EMBL/GenBank/DDBJ databases">
        <title>Assembly and Annotation for the nematode Trichostrongylus colubriformis.</title>
        <authorList>
            <person name="Martin J."/>
        </authorList>
    </citation>
    <scope>NUCLEOTIDE SEQUENCE [LARGE SCALE GENOMIC DNA]</scope>
    <source>
        <strain evidence="1">G859</strain>
        <tissue evidence="1">Whole worm</tissue>
    </source>
</reference>
<keyword evidence="2" id="KW-1185">Reference proteome</keyword>
<comment type="caution">
    <text evidence="1">The sequence shown here is derived from an EMBL/GenBank/DDBJ whole genome shotgun (WGS) entry which is preliminary data.</text>
</comment>
<organism evidence="1 2">
    <name type="scientific">Trichostrongylus colubriformis</name>
    <name type="common">Black scour worm</name>
    <dbReference type="NCBI Taxonomy" id="6319"/>
    <lineage>
        <taxon>Eukaryota</taxon>
        <taxon>Metazoa</taxon>
        <taxon>Ecdysozoa</taxon>
        <taxon>Nematoda</taxon>
        <taxon>Chromadorea</taxon>
        <taxon>Rhabditida</taxon>
        <taxon>Rhabditina</taxon>
        <taxon>Rhabditomorpha</taxon>
        <taxon>Strongyloidea</taxon>
        <taxon>Trichostrongylidae</taxon>
        <taxon>Trichostrongylus</taxon>
    </lineage>
</organism>
<proteinExistence type="predicted"/>
<accession>A0AAN8G9K6</accession>
<evidence type="ECO:0000313" key="2">
    <source>
        <dbReference type="Proteomes" id="UP001331761"/>
    </source>
</evidence>